<dbReference type="PROSITE" id="PS51257">
    <property type="entry name" value="PROKAR_LIPOPROTEIN"/>
    <property type="match status" value="1"/>
</dbReference>
<accession>A0A2A6RFD1</accession>
<dbReference type="Pfam" id="PF07676">
    <property type="entry name" value="PD40"/>
    <property type="match status" value="4"/>
</dbReference>
<dbReference type="SUPFAM" id="SSF82171">
    <property type="entry name" value="DPP6 N-terminal domain-like"/>
    <property type="match status" value="1"/>
</dbReference>
<dbReference type="EMBL" id="NQWI01000109">
    <property type="protein sequence ID" value="PDW01787.1"/>
    <property type="molecule type" value="Genomic_DNA"/>
</dbReference>
<evidence type="ECO:0000256" key="1">
    <source>
        <dbReference type="ARBA" id="ARBA00009820"/>
    </source>
</evidence>
<keyword evidence="4" id="KW-1185">Reference proteome</keyword>
<feature type="signal peptide" evidence="2">
    <location>
        <begin position="1"/>
        <end position="20"/>
    </location>
</feature>
<evidence type="ECO:0000313" key="3">
    <source>
        <dbReference type="EMBL" id="PDW01787.1"/>
    </source>
</evidence>
<dbReference type="Gene3D" id="2.120.10.30">
    <property type="entry name" value="TolB, C-terminal domain"/>
    <property type="match status" value="2"/>
</dbReference>
<dbReference type="InterPro" id="IPR011659">
    <property type="entry name" value="WD40"/>
</dbReference>
<keyword evidence="2" id="KW-0732">Signal</keyword>
<dbReference type="PANTHER" id="PTHR36842">
    <property type="entry name" value="PROTEIN TOLB HOMOLOG"/>
    <property type="match status" value="1"/>
</dbReference>
<comment type="caution">
    <text evidence="3">The sequence shown here is derived from an EMBL/GenBank/DDBJ whole genome shotgun (WGS) entry which is preliminary data.</text>
</comment>
<proteinExistence type="inferred from homology"/>
<dbReference type="Proteomes" id="UP000220527">
    <property type="component" value="Unassembled WGS sequence"/>
</dbReference>
<dbReference type="InterPro" id="IPR011042">
    <property type="entry name" value="6-blade_b-propeller_TolB-like"/>
</dbReference>
<dbReference type="OrthoDB" id="139813at2"/>
<gene>
    <name evidence="3" type="ORF">CJ255_17360</name>
</gene>
<comment type="similarity">
    <text evidence="1">Belongs to the TolB family.</text>
</comment>
<evidence type="ECO:0000313" key="4">
    <source>
        <dbReference type="Proteomes" id="UP000220527"/>
    </source>
</evidence>
<dbReference type="AlphaFoldDB" id="A0A2A6RFD1"/>
<dbReference type="PANTHER" id="PTHR36842:SF1">
    <property type="entry name" value="PROTEIN TOLB"/>
    <property type="match status" value="1"/>
</dbReference>
<sequence length="332" mass="34474">MKSLCLLLMFIILLTGCARTDPAAAPEQGAVVQGAALPGKLLFVRQGVIWCWQGREAAPLFGDGRAAHPALSPTGDRIAYIARSNSFSDLLLADATGQPLAQLTTYGTNEPPNSLRRVYASRWVFYPTWAPDGTSLAVAAQAAPPMGDPPVDYNLGLALLPVGPGTARPLYSAEGAQVAGSAFSPDGTTLIFTRAASVPGGQQRLYRLEMASGAAQPVAGAPTPSYDPAFSPDGAWLAFTARDGDQTDIFVLPASGSGTPLRLTSTGLARAPAFAPDGRQIAFLAISPDSSGFDLWVAELHQNEGGGLSAGPPRRLTQGMKLDGDSGVVWGL</sequence>
<protein>
    <submittedName>
        <fullName evidence="3">Uncharacterized protein</fullName>
    </submittedName>
</protein>
<reference evidence="4" key="1">
    <citation type="submission" date="2017-08" db="EMBL/GenBank/DDBJ databases">
        <authorList>
            <person name="Grouzdev D.S."/>
            <person name="Gaisin V.A."/>
            <person name="Rysina M.S."/>
            <person name="Gorlenko V.M."/>
        </authorList>
    </citation>
    <scope>NUCLEOTIDE SEQUENCE [LARGE SCALE GENOMIC DNA]</scope>
    <source>
        <strain evidence="4">Kir15-3F</strain>
    </source>
</reference>
<feature type="chain" id="PRO_5012924629" evidence="2">
    <location>
        <begin position="21"/>
        <end position="332"/>
    </location>
</feature>
<evidence type="ECO:0000256" key="2">
    <source>
        <dbReference type="SAM" id="SignalP"/>
    </source>
</evidence>
<organism evidence="3 4">
    <name type="scientific">Candidatus Viridilinea mediisalina</name>
    <dbReference type="NCBI Taxonomy" id="2024553"/>
    <lineage>
        <taxon>Bacteria</taxon>
        <taxon>Bacillati</taxon>
        <taxon>Chloroflexota</taxon>
        <taxon>Chloroflexia</taxon>
        <taxon>Chloroflexales</taxon>
        <taxon>Chloroflexineae</taxon>
        <taxon>Oscillochloridaceae</taxon>
        <taxon>Candidatus Viridilinea</taxon>
    </lineage>
</organism>
<dbReference type="RefSeq" id="WP_097645366.1">
    <property type="nucleotide sequence ID" value="NZ_NQWI01000109.1"/>
</dbReference>
<name>A0A2A6RFD1_9CHLR</name>